<keyword evidence="1" id="KW-1133">Transmembrane helix</keyword>
<organism evidence="2 3">
    <name type="scientific">Mycobacterium shimoidei</name>
    <dbReference type="NCBI Taxonomy" id="29313"/>
    <lineage>
        <taxon>Bacteria</taxon>
        <taxon>Bacillati</taxon>
        <taxon>Actinomycetota</taxon>
        <taxon>Actinomycetes</taxon>
        <taxon>Mycobacteriales</taxon>
        <taxon>Mycobacteriaceae</taxon>
        <taxon>Mycobacterium</taxon>
    </lineage>
</organism>
<accession>A0A375YWG6</accession>
<dbReference type="AlphaFoldDB" id="A0A375YWG6"/>
<keyword evidence="1" id="KW-0812">Transmembrane</keyword>
<protein>
    <submittedName>
        <fullName evidence="2">Uncharacterized protein</fullName>
    </submittedName>
</protein>
<evidence type="ECO:0000256" key="1">
    <source>
        <dbReference type="SAM" id="Phobius"/>
    </source>
</evidence>
<keyword evidence="3" id="KW-1185">Reference proteome</keyword>
<proteinExistence type="predicted"/>
<dbReference type="RefSeq" id="WP_113963400.1">
    <property type="nucleotide sequence ID" value="NZ_UEGW01000001.1"/>
</dbReference>
<keyword evidence="1" id="KW-0472">Membrane</keyword>
<gene>
    <name evidence="2" type="ORF">MSP7336_01480</name>
</gene>
<reference evidence="2 3" key="1">
    <citation type="submission" date="2018-05" db="EMBL/GenBank/DDBJ databases">
        <authorList>
            <consortium name="IHU Genomes"/>
        </authorList>
    </citation>
    <scope>NUCLEOTIDE SEQUENCE [LARGE SCALE GENOMIC DNA]</scope>
    <source>
        <strain evidence="2 3">P7336</strain>
    </source>
</reference>
<sequence>MASEVWAAVIGGVAGLATGALGSVIAPWVNWGIEKRRSDRQHRRDLVKAWREGVTYEGHDFVLALNSNWYETLRPNMKPETVERLERQRTSIVPPDNHRHFKDVFTGEIDRIEREWKL</sequence>
<evidence type="ECO:0000313" key="3">
    <source>
        <dbReference type="Proteomes" id="UP000252015"/>
    </source>
</evidence>
<feature type="transmembrane region" description="Helical" evidence="1">
    <location>
        <begin position="6"/>
        <end position="33"/>
    </location>
</feature>
<evidence type="ECO:0000313" key="2">
    <source>
        <dbReference type="EMBL" id="SRX93244.1"/>
    </source>
</evidence>
<dbReference type="EMBL" id="UEGW01000001">
    <property type="protein sequence ID" value="SRX93244.1"/>
    <property type="molecule type" value="Genomic_DNA"/>
</dbReference>
<dbReference type="Proteomes" id="UP000252015">
    <property type="component" value="Unassembled WGS sequence"/>
</dbReference>
<name>A0A375YWG6_MYCSH</name>